<feature type="transmembrane region" description="Helical" evidence="5">
    <location>
        <begin position="21"/>
        <end position="46"/>
    </location>
</feature>
<dbReference type="OrthoDB" id="9789677at2"/>
<evidence type="ECO:0000313" key="7">
    <source>
        <dbReference type="Proteomes" id="UP000286594"/>
    </source>
</evidence>
<comment type="subcellular location">
    <subcellularLocation>
        <location evidence="1">Endomembrane system</location>
        <topology evidence="1">Multi-pass membrane protein</topology>
    </subcellularLocation>
</comment>
<organism evidence="6 7">
    <name type="scientific">Paenirhodobacter ferrireducens</name>
    <dbReference type="NCBI Taxonomy" id="1215032"/>
    <lineage>
        <taxon>Bacteria</taxon>
        <taxon>Pseudomonadati</taxon>
        <taxon>Pseudomonadota</taxon>
        <taxon>Alphaproteobacteria</taxon>
        <taxon>Rhodobacterales</taxon>
        <taxon>Rhodobacter group</taxon>
        <taxon>Paenirhodobacter</taxon>
    </lineage>
</organism>
<dbReference type="AlphaFoldDB" id="A0A443LMN6"/>
<dbReference type="RefSeq" id="WP_128148034.1">
    <property type="nucleotide sequence ID" value="NZ_SAVB01000006.1"/>
</dbReference>
<feature type="transmembrane region" description="Helical" evidence="5">
    <location>
        <begin position="52"/>
        <end position="74"/>
    </location>
</feature>
<feature type="transmembrane region" description="Helical" evidence="5">
    <location>
        <begin position="180"/>
        <end position="202"/>
    </location>
</feature>
<reference evidence="6 7" key="1">
    <citation type="submission" date="2019-01" db="EMBL/GenBank/DDBJ databases">
        <title>Sinorhodobacter populi sp. nov. isolated from the symptomatic bark tissue of Populus euramericana canker.</title>
        <authorList>
            <person name="Xu G."/>
        </authorList>
    </citation>
    <scope>NUCLEOTIDE SEQUENCE [LARGE SCALE GENOMIC DNA]</scope>
    <source>
        <strain evidence="6 7">CCTCC AB2012026</strain>
    </source>
</reference>
<accession>A0A443LMN6</accession>
<evidence type="ECO:0000256" key="2">
    <source>
        <dbReference type="ARBA" id="ARBA00022692"/>
    </source>
</evidence>
<comment type="caution">
    <text evidence="6">The sequence shown here is derived from an EMBL/GenBank/DDBJ whole genome shotgun (WGS) entry which is preliminary data.</text>
</comment>
<gene>
    <name evidence="6" type="ORF">EOW65_05775</name>
</gene>
<dbReference type="PANTHER" id="PTHR31851">
    <property type="entry name" value="FE(2+)/MN(2+) TRANSPORTER PCL1"/>
    <property type="match status" value="1"/>
</dbReference>
<dbReference type="EMBL" id="SAVB01000006">
    <property type="protein sequence ID" value="RWR50461.1"/>
    <property type="molecule type" value="Genomic_DNA"/>
</dbReference>
<protein>
    <submittedName>
        <fullName evidence="6">VIT family protein</fullName>
    </submittedName>
</protein>
<evidence type="ECO:0000256" key="4">
    <source>
        <dbReference type="ARBA" id="ARBA00023136"/>
    </source>
</evidence>
<proteinExistence type="predicted"/>
<keyword evidence="3 5" id="KW-1133">Transmembrane helix</keyword>
<dbReference type="CDD" id="cd02432">
    <property type="entry name" value="Nodulin-21_like_1"/>
    <property type="match status" value="1"/>
</dbReference>
<dbReference type="GO" id="GO:0012505">
    <property type="term" value="C:endomembrane system"/>
    <property type="evidence" value="ECO:0007669"/>
    <property type="project" value="UniProtKB-SubCell"/>
</dbReference>
<dbReference type="Pfam" id="PF01988">
    <property type="entry name" value="VIT1"/>
    <property type="match status" value="1"/>
</dbReference>
<evidence type="ECO:0000256" key="3">
    <source>
        <dbReference type="ARBA" id="ARBA00022989"/>
    </source>
</evidence>
<dbReference type="InterPro" id="IPR008217">
    <property type="entry name" value="Ccc1_fam"/>
</dbReference>
<name>A0A443LMN6_9RHOB</name>
<keyword evidence="2 5" id="KW-0812">Transmembrane</keyword>
<dbReference type="GO" id="GO:0005384">
    <property type="term" value="F:manganese ion transmembrane transporter activity"/>
    <property type="evidence" value="ECO:0007669"/>
    <property type="project" value="InterPro"/>
</dbReference>
<keyword evidence="7" id="KW-1185">Reference proteome</keyword>
<feature type="transmembrane region" description="Helical" evidence="5">
    <location>
        <begin position="153"/>
        <end position="174"/>
    </location>
</feature>
<evidence type="ECO:0000256" key="1">
    <source>
        <dbReference type="ARBA" id="ARBA00004127"/>
    </source>
</evidence>
<feature type="transmembrane region" description="Helical" evidence="5">
    <location>
        <begin position="214"/>
        <end position="233"/>
    </location>
</feature>
<evidence type="ECO:0000256" key="5">
    <source>
        <dbReference type="SAM" id="Phobius"/>
    </source>
</evidence>
<sequence>MSPLPYQSAHEELHFINRSGWLRAAVLGANDGIVSVASLIVGVAAADPSPTAVLIAGGAGLAAGAMSMAAGEYVSVSSQSDIERADIARETAALRDTPEEEERELASIFESRGLSPATAALVARELTEKDALGAHVREELGLSEVHAANPLQAALASGLTFSVAAAMPLIAAVLAPAGQVIPVVVGATLVCLALLGALGAQAGGAPKLPATLRVLFWGAAAMAITAGVGRLFGVSV</sequence>
<evidence type="ECO:0000313" key="6">
    <source>
        <dbReference type="EMBL" id="RWR50461.1"/>
    </source>
</evidence>
<keyword evidence="4 5" id="KW-0472">Membrane</keyword>
<dbReference type="Proteomes" id="UP000286594">
    <property type="component" value="Unassembled WGS sequence"/>
</dbReference>
<dbReference type="GO" id="GO:0030026">
    <property type="term" value="P:intracellular manganese ion homeostasis"/>
    <property type="evidence" value="ECO:0007669"/>
    <property type="project" value="InterPro"/>
</dbReference>